<name>A0AAV7LLE0_PLEWA</name>
<feature type="compositionally biased region" description="Basic residues" evidence="1">
    <location>
        <begin position="250"/>
        <end position="259"/>
    </location>
</feature>
<sequence>MTGLPPSLLTRALPTISNPASSPQRWPASPAGPGTVTTVATPGSRSTPCGPTASRRHHRATRPYDLQKVWPRGAAQPSESSPARGSAQKLRESRASRGPTRPPIRHPAESLLSSRAPASRTPQNQRSNKLQKARPRGAAQPPVRTPPSSAPGARGQQATGVAGGPRPNLTADWAPMQSSHCPASGGAITATTLSAVQPGRMDRDVTPAATQPRGPCPLSSPPMSTRTKPQPGFHTSGQSTPAAIVLPSQKTRRKPVLTG</sequence>
<organism evidence="2 3">
    <name type="scientific">Pleurodeles waltl</name>
    <name type="common">Iberian ribbed newt</name>
    <dbReference type="NCBI Taxonomy" id="8319"/>
    <lineage>
        <taxon>Eukaryota</taxon>
        <taxon>Metazoa</taxon>
        <taxon>Chordata</taxon>
        <taxon>Craniata</taxon>
        <taxon>Vertebrata</taxon>
        <taxon>Euteleostomi</taxon>
        <taxon>Amphibia</taxon>
        <taxon>Batrachia</taxon>
        <taxon>Caudata</taxon>
        <taxon>Salamandroidea</taxon>
        <taxon>Salamandridae</taxon>
        <taxon>Pleurodelinae</taxon>
        <taxon>Pleurodeles</taxon>
    </lineage>
</organism>
<gene>
    <name evidence="2" type="ORF">NDU88_004938</name>
</gene>
<dbReference type="AlphaFoldDB" id="A0AAV7LLE0"/>
<feature type="compositionally biased region" description="Polar residues" evidence="1">
    <location>
        <begin position="221"/>
        <end position="241"/>
    </location>
</feature>
<dbReference type="EMBL" id="JANPWB010000015">
    <property type="protein sequence ID" value="KAJ1091823.1"/>
    <property type="molecule type" value="Genomic_DNA"/>
</dbReference>
<reference evidence="2" key="1">
    <citation type="journal article" date="2022" name="bioRxiv">
        <title>Sequencing and chromosome-scale assembly of the giantPleurodeles waltlgenome.</title>
        <authorList>
            <person name="Brown T."/>
            <person name="Elewa A."/>
            <person name="Iarovenko S."/>
            <person name="Subramanian E."/>
            <person name="Araus A.J."/>
            <person name="Petzold A."/>
            <person name="Susuki M."/>
            <person name="Suzuki K.-i.T."/>
            <person name="Hayashi T."/>
            <person name="Toyoda A."/>
            <person name="Oliveira C."/>
            <person name="Osipova E."/>
            <person name="Leigh N.D."/>
            <person name="Simon A."/>
            <person name="Yun M.H."/>
        </authorList>
    </citation>
    <scope>NUCLEOTIDE SEQUENCE</scope>
    <source>
        <strain evidence="2">20211129_DDA</strain>
        <tissue evidence="2">Liver</tissue>
    </source>
</reference>
<feature type="compositionally biased region" description="Low complexity" evidence="1">
    <location>
        <begin position="31"/>
        <end position="43"/>
    </location>
</feature>
<dbReference type="Proteomes" id="UP001066276">
    <property type="component" value="Chromosome 11"/>
</dbReference>
<proteinExistence type="predicted"/>
<evidence type="ECO:0000313" key="2">
    <source>
        <dbReference type="EMBL" id="KAJ1091823.1"/>
    </source>
</evidence>
<feature type="region of interest" description="Disordered" evidence="1">
    <location>
        <begin position="1"/>
        <end position="259"/>
    </location>
</feature>
<keyword evidence="3" id="KW-1185">Reference proteome</keyword>
<accession>A0AAV7LLE0</accession>
<protein>
    <submittedName>
        <fullName evidence="2">Uncharacterized protein</fullName>
    </submittedName>
</protein>
<evidence type="ECO:0000313" key="3">
    <source>
        <dbReference type="Proteomes" id="UP001066276"/>
    </source>
</evidence>
<evidence type="ECO:0000256" key="1">
    <source>
        <dbReference type="SAM" id="MobiDB-lite"/>
    </source>
</evidence>
<comment type="caution">
    <text evidence="2">The sequence shown here is derived from an EMBL/GenBank/DDBJ whole genome shotgun (WGS) entry which is preliminary data.</text>
</comment>
<feature type="compositionally biased region" description="Polar residues" evidence="1">
    <location>
        <begin position="15"/>
        <end position="24"/>
    </location>
</feature>